<name>A0A0F4KQI3_9LACO</name>
<gene>
    <name evidence="3" type="ORF">JG29_13820</name>
</gene>
<dbReference type="InterPro" id="IPR036634">
    <property type="entry name" value="PRD_sf"/>
</dbReference>
<dbReference type="RefSeq" id="WP_045923212.1">
    <property type="nucleotide sequence ID" value="NZ_JAAEEA010000005.1"/>
</dbReference>
<dbReference type="EMBL" id="JXBZ01000009">
    <property type="protein sequence ID" value="KJY48323.1"/>
    <property type="molecule type" value="Genomic_DNA"/>
</dbReference>
<evidence type="ECO:0000313" key="4">
    <source>
        <dbReference type="Proteomes" id="UP000033695"/>
    </source>
</evidence>
<dbReference type="InterPro" id="IPR004341">
    <property type="entry name" value="CAT_RNA-bd_dom"/>
</dbReference>
<keyword evidence="4" id="KW-1185">Reference proteome</keyword>
<keyword evidence="1" id="KW-0677">Repeat</keyword>
<dbReference type="OrthoDB" id="9813552at2"/>
<sequence length="283" mass="32433">MIFIKNFNNNVALVKDKNDKEWVVIGKGIGFGKKPGDLVDETKISRRFIAAEKDNVEMEALAEIAPQTIAIATEVVKLVEPLLNVKFTGYQYLALADHIDFALKRSSKGLDLTEGTTRWSIKKLFPREYDAAQQAVALIEKMAQTKLASGEVVLITYHLLNLDSDETGLHETIKISQLIGQIVEIVQYQYGIELDSDSFNFNRFVTHLRSFMIQHLKKSENRNNDLDPAILELMIAKYPKAYETVERIDKFLQQQAGWQLQPDDKVYLTLHIWRVTHRQINNN</sequence>
<dbReference type="PATRIC" id="fig|1218508.4.peg.1374"/>
<feature type="domain" description="PRD" evidence="2">
    <location>
        <begin position="63"/>
        <end position="169"/>
    </location>
</feature>
<dbReference type="AlphaFoldDB" id="A0A0F4KQI3"/>
<dbReference type="SMART" id="SM01061">
    <property type="entry name" value="CAT_RBD"/>
    <property type="match status" value="1"/>
</dbReference>
<dbReference type="InterPro" id="IPR036650">
    <property type="entry name" value="CAT_RNA-bd_dom_sf"/>
</dbReference>
<dbReference type="GO" id="GO:0003723">
    <property type="term" value="F:RNA binding"/>
    <property type="evidence" value="ECO:0007669"/>
    <property type="project" value="InterPro"/>
</dbReference>
<comment type="caution">
    <text evidence="3">The sequence shown here is derived from an EMBL/GenBank/DDBJ whole genome shotgun (WGS) entry which is preliminary data.</text>
</comment>
<dbReference type="Proteomes" id="UP000033695">
    <property type="component" value="Unassembled WGS sequence"/>
</dbReference>
<dbReference type="Gene3D" id="1.10.1790.10">
    <property type="entry name" value="PRD domain"/>
    <property type="match status" value="2"/>
</dbReference>
<dbReference type="InterPro" id="IPR011608">
    <property type="entry name" value="PRD"/>
</dbReference>
<dbReference type="SUPFAM" id="SSF63520">
    <property type="entry name" value="PTS-regulatory domain, PRD"/>
    <property type="match status" value="2"/>
</dbReference>
<proteinExistence type="predicted"/>
<dbReference type="PROSITE" id="PS51372">
    <property type="entry name" value="PRD_2"/>
    <property type="match status" value="2"/>
</dbReference>
<dbReference type="Gene3D" id="2.30.24.10">
    <property type="entry name" value="CAT RNA-binding domain"/>
    <property type="match status" value="1"/>
</dbReference>
<evidence type="ECO:0000259" key="2">
    <source>
        <dbReference type="PROSITE" id="PS51372"/>
    </source>
</evidence>
<protein>
    <submittedName>
        <fullName evidence="3">PRD domain transcriptional regulator</fullName>
    </submittedName>
</protein>
<dbReference type="Pfam" id="PF03123">
    <property type="entry name" value="CAT_RBD"/>
    <property type="match status" value="1"/>
</dbReference>
<dbReference type="PANTHER" id="PTHR30185">
    <property type="entry name" value="CRYPTIC BETA-GLUCOSIDE BGL OPERON ANTITERMINATOR"/>
    <property type="match status" value="1"/>
</dbReference>
<evidence type="ECO:0000313" key="3">
    <source>
        <dbReference type="EMBL" id="KJY48323.1"/>
    </source>
</evidence>
<dbReference type="SUPFAM" id="SSF50151">
    <property type="entry name" value="SacY-like RNA-binding domain"/>
    <property type="match status" value="1"/>
</dbReference>
<reference evidence="3 4" key="1">
    <citation type="submission" date="2014-12" db="EMBL/GenBank/DDBJ databases">
        <title>Comparative genomics of the lactic acid bacteria isolated from the honey bee gut.</title>
        <authorList>
            <person name="Ellegaard K.M."/>
            <person name="Tamarit D."/>
            <person name="Javelind E."/>
            <person name="Olofsson T."/>
            <person name="Andersson S.G."/>
            <person name="Vasquez A."/>
        </authorList>
    </citation>
    <scope>NUCLEOTIDE SEQUENCE [LARGE SCALE GENOMIC DNA]</scope>
    <source>
        <strain evidence="3 4">Hon2</strain>
    </source>
</reference>
<feature type="domain" description="PRD" evidence="2">
    <location>
        <begin position="170"/>
        <end position="282"/>
    </location>
</feature>
<dbReference type="STRING" id="1218508.JG29_13820"/>
<dbReference type="PANTHER" id="PTHR30185:SF15">
    <property type="entry name" value="CRYPTIC BETA-GLUCOSIDE BGL OPERON ANTITERMINATOR"/>
    <property type="match status" value="1"/>
</dbReference>
<evidence type="ECO:0000256" key="1">
    <source>
        <dbReference type="ARBA" id="ARBA00022737"/>
    </source>
</evidence>
<dbReference type="Pfam" id="PF00874">
    <property type="entry name" value="PRD"/>
    <property type="match status" value="2"/>
</dbReference>
<dbReference type="HOGENOM" id="CLU_078802_0_0_9"/>
<dbReference type="GO" id="GO:0006355">
    <property type="term" value="P:regulation of DNA-templated transcription"/>
    <property type="evidence" value="ECO:0007669"/>
    <property type="project" value="InterPro"/>
</dbReference>
<accession>A0A0F4KQI3</accession>
<dbReference type="InterPro" id="IPR050661">
    <property type="entry name" value="BglG_antiterminators"/>
</dbReference>
<organism evidence="3 4">
    <name type="scientific">Bombilactobacillus mellis</name>
    <dbReference type="NCBI Taxonomy" id="1218508"/>
    <lineage>
        <taxon>Bacteria</taxon>
        <taxon>Bacillati</taxon>
        <taxon>Bacillota</taxon>
        <taxon>Bacilli</taxon>
        <taxon>Lactobacillales</taxon>
        <taxon>Lactobacillaceae</taxon>
        <taxon>Bombilactobacillus</taxon>
    </lineage>
</organism>